<organism evidence="2 3">
    <name type="scientific">Dryococelus australis</name>
    <dbReference type="NCBI Taxonomy" id="614101"/>
    <lineage>
        <taxon>Eukaryota</taxon>
        <taxon>Metazoa</taxon>
        <taxon>Ecdysozoa</taxon>
        <taxon>Arthropoda</taxon>
        <taxon>Hexapoda</taxon>
        <taxon>Insecta</taxon>
        <taxon>Pterygota</taxon>
        <taxon>Neoptera</taxon>
        <taxon>Polyneoptera</taxon>
        <taxon>Phasmatodea</taxon>
        <taxon>Verophasmatodea</taxon>
        <taxon>Anareolatae</taxon>
        <taxon>Phasmatidae</taxon>
        <taxon>Eurycanthinae</taxon>
        <taxon>Dryococelus</taxon>
    </lineage>
</organism>
<evidence type="ECO:0000313" key="3">
    <source>
        <dbReference type="Proteomes" id="UP001159363"/>
    </source>
</evidence>
<feature type="domain" description="HAT C-terminal dimerisation" evidence="1">
    <location>
        <begin position="84"/>
        <end position="162"/>
    </location>
</feature>
<reference evidence="2 3" key="1">
    <citation type="submission" date="2023-02" db="EMBL/GenBank/DDBJ databases">
        <title>LHISI_Scaffold_Assembly.</title>
        <authorList>
            <person name="Stuart O.P."/>
            <person name="Cleave R."/>
            <person name="Magrath M.J.L."/>
            <person name="Mikheyev A.S."/>
        </authorList>
    </citation>
    <scope>NUCLEOTIDE SEQUENCE [LARGE SCALE GENOMIC DNA]</scope>
    <source>
        <strain evidence="2">Daus_M_001</strain>
        <tissue evidence="2">Leg muscle</tissue>
    </source>
</reference>
<dbReference type="SUPFAM" id="SSF53098">
    <property type="entry name" value="Ribonuclease H-like"/>
    <property type="match status" value="1"/>
</dbReference>
<evidence type="ECO:0000313" key="2">
    <source>
        <dbReference type="EMBL" id="KAJ8881981.1"/>
    </source>
</evidence>
<dbReference type="InterPro" id="IPR012337">
    <property type="entry name" value="RNaseH-like_sf"/>
</dbReference>
<evidence type="ECO:0000259" key="1">
    <source>
        <dbReference type="Pfam" id="PF05699"/>
    </source>
</evidence>
<protein>
    <recommendedName>
        <fullName evidence="1">HAT C-terminal dimerisation domain-containing protein</fullName>
    </recommendedName>
</protein>
<dbReference type="EMBL" id="JARBHB010000006">
    <property type="protein sequence ID" value="KAJ8881981.1"/>
    <property type="molecule type" value="Genomic_DNA"/>
</dbReference>
<name>A0ABQ9HCG1_9NEOP</name>
<accession>A0ABQ9HCG1</accession>
<gene>
    <name evidence="2" type="ORF">PR048_018469</name>
</gene>
<keyword evidence="3" id="KW-1185">Reference proteome</keyword>
<sequence length="168" mass="18926">MDVNTSELVIPQQVASLLNNRYKDVRAEDEIPAVVIRQYVRQMVTGIPHMQWKISLVTSQVMGSRIATLLFSTPKQRSDGTSQAEHYLGEPQAGHHVGPREWWKVRVRSYSKSALLAQLYLGCPALSACSERTFLTACNVVTPERGFLCPENVNLLVFVHTNRAFRSI</sequence>
<proteinExistence type="predicted"/>
<comment type="caution">
    <text evidence="2">The sequence shown here is derived from an EMBL/GenBank/DDBJ whole genome shotgun (WGS) entry which is preliminary data.</text>
</comment>
<dbReference type="Pfam" id="PF05699">
    <property type="entry name" value="Dimer_Tnp_hAT"/>
    <property type="match status" value="1"/>
</dbReference>
<dbReference type="Proteomes" id="UP001159363">
    <property type="component" value="Chromosome 5"/>
</dbReference>
<dbReference type="InterPro" id="IPR008906">
    <property type="entry name" value="HATC_C_dom"/>
</dbReference>